<dbReference type="EMBL" id="AGFR01000007">
    <property type="protein sequence ID" value="EHD13999.1"/>
    <property type="molecule type" value="Genomic_DNA"/>
</dbReference>
<comment type="caution">
    <text evidence="1">The sequence shown here is derived from an EMBL/GenBank/DDBJ whole genome shotgun (WGS) entry which is preliminary data.</text>
</comment>
<dbReference type="RefSeq" id="WP_008854348.1">
    <property type="nucleotide sequence ID" value="NZ_AGFR01000007.1"/>
</dbReference>
<dbReference type="STRING" id="1088868.CIN_13580"/>
<dbReference type="OrthoDB" id="7225292at2"/>
<proteinExistence type="predicted"/>
<dbReference type="Proteomes" id="UP000005939">
    <property type="component" value="Unassembled WGS sequence"/>
</dbReference>
<name>G6F0C7_9PROT</name>
<evidence type="ECO:0000313" key="2">
    <source>
        <dbReference type="Proteomes" id="UP000005939"/>
    </source>
</evidence>
<gene>
    <name evidence="1" type="ORF">CIN_13580</name>
</gene>
<organism evidence="1 2">
    <name type="scientific">Commensalibacter intestini A911</name>
    <dbReference type="NCBI Taxonomy" id="1088868"/>
    <lineage>
        <taxon>Bacteria</taxon>
        <taxon>Pseudomonadati</taxon>
        <taxon>Pseudomonadota</taxon>
        <taxon>Alphaproteobacteria</taxon>
        <taxon>Acetobacterales</taxon>
        <taxon>Acetobacteraceae</taxon>
    </lineage>
</organism>
<protein>
    <submittedName>
        <fullName evidence="1">Uncharacterized protein</fullName>
    </submittedName>
</protein>
<reference evidence="1 2" key="1">
    <citation type="submission" date="2011-10" db="EMBL/GenBank/DDBJ databases">
        <title>Genome Sequence of Commensalibacter intestini A911, isolated from Drosophila gut.</title>
        <authorList>
            <person name="Lee W.-J."/>
            <person name="Kim E.-K."/>
        </authorList>
    </citation>
    <scope>NUCLEOTIDE SEQUENCE [LARGE SCALE GENOMIC DNA]</scope>
    <source>
        <strain evidence="1 2">A911</strain>
    </source>
</reference>
<evidence type="ECO:0000313" key="1">
    <source>
        <dbReference type="EMBL" id="EHD13999.1"/>
    </source>
</evidence>
<dbReference type="AlphaFoldDB" id="G6F0C7"/>
<dbReference type="Gene3D" id="2.40.300.10">
    <property type="entry name" value="Head decoration protein D"/>
    <property type="match status" value="1"/>
</dbReference>
<sequence>MTTEINRPNPFVTVWAESKKSKKISVYETASEAEAEHKARASMELGFPEITMRSAMRGGQPPWGEDHNGILNRITETLQWIQAGGCASFNEELRDKIGGYPKGAILQPKSTTITLTVNDDPLFLWFSTIDENTNNPDETISPDNGWVKLDFKDLEKRLKAAEDHIIVIDGRLDRHDTDISDIYNDKLPAKAQKEGSCRQDFSADSMTAKQYGFCSTDISQNTIFKEIQGEVQLYTDICYRVYVKNNKEPILSVERDSWTFGGTTGYLRADWIDCNGSFHVYDLLAFSSEDKLTAWNQRYDKSSSDLVFEYFESDIKTFEAIRVSAKTGDINASWGAFTNEHGADLAEYYQADRGDYEPGTLMCHGVDTEVTLCQSIDQSDDFFGVVSTSPAYVMNGKGKDESNSVLMALNGKVPVKVKGIVKCGDKITIGQDGYGVVSTNKNDVIVGRAKENKATEDVGLVSCYVQAYM</sequence>
<accession>G6F0C7</accession>